<protein>
    <recommendedName>
        <fullName evidence="6">Phthiocerol/phthiodiolone dimycocerosyl transferase</fullName>
        <ecNumber evidence="5">2.3.1.282</ecNumber>
    </recommendedName>
    <alternativeName>
        <fullName evidence="11">Acyltransferase PapA5</fullName>
    </alternativeName>
    <alternativeName>
        <fullName evidence="9">Phthiocerol/phthiodiolone O-acyltransferase</fullName>
    </alternativeName>
    <alternativeName>
        <fullName evidence="10">Polyketide synthase-associated protein A5</fullName>
    </alternativeName>
</protein>
<comment type="catalytic activity">
    <reaction evidence="1">
        <text>2 a mycocerosyl-[mycocerosic acid synthase] + a phthiocerol = a dimycocerosyl phthiocerol + 2 holo-[mycocerosic acid synthase].</text>
        <dbReference type="EC" id="2.3.1.282"/>
    </reaction>
</comment>
<evidence type="ECO:0000313" key="13">
    <source>
        <dbReference type="EMBL" id="OXM61151.1"/>
    </source>
</evidence>
<dbReference type="Pfam" id="PF16911">
    <property type="entry name" value="PapA_C"/>
    <property type="match status" value="1"/>
</dbReference>
<comment type="catalytic activity">
    <reaction evidence="2">
        <text>2 a mycocerosyl-[mycocerosic acid synthase] + a phenolphthiocerol = a dimycocerosyl phenolphthiocerol + 2 holo-[mycocerosic acid synthase].</text>
        <dbReference type="EC" id="2.3.1.282"/>
    </reaction>
</comment>
<dbReference type="InterPro" id="IPR031641">
    <property type="entry name" value="PapA_C"/>
</dbReference>
<evidence type="ECO:0000256" key="8">
    <source>
        <dbReference type="ARBA" id="ARBA00023315"/>
    </source>
</evidence>
<feature type="domain" description="Phthiocerol/phthiodiolone dimycocerosyl transferase C-terminal" evidence="12">
    <location>
        <begin position="194"/>
        <end position="366"/>
    </location>
</feature>
<evidence type="ECO:0000256" key="7">
    <source>
        <dbReference type="ARBA" id="ARBA00022679"/>
    </source>
</evidence>
<dbReference type="GO" id="GO:0016746">
    <property type="term" value="F:acyltransferase activity"/>
    <property type="evidence" value="ECO:0007669"/>
    <property type="project" value="UniProtKB-KW"/>
</dbReference>
<dbReference type="SUPFAM" id="SSF52777">
    <property type="entry name" value="CoA-dependent acyltransferases"/>
    <property type="match status" value="2"/>
</dbReference>
<evidence type="ECO:0000256" key="9">
    <source>
        <dbReference type="ARBA" id="ARBA00030465"/>
    </source>
</evidence>
<evidence type="ECO:0000256" key="4">
    <source>
        <dbReference type="ARBA" id="ARBA00006558"/>
    </source>
</evidence>
<accession>A0A229SR60</accession>
<reference evidence="14" key="1">
    <citation type="submission" date="2017-07" db="EMBL/GenBank/DDBJ databases">
        <title>Comparative genome mining reveals phylogenetic distribution patterns of secondary metabolites in Amycolatopsis.</title>
        <authorList>
            <person name="Adamek M."/>
            <person name="Alanjary M."/>
            <person name="Sales-Ortells H."/>
            <person name="Goodfellow M."/>
            <person name="Bull A.T."/>
            <person name="Kalinowski J."/>
            <person name="Ziemert N."/>
        </authorList>
    </citation>
    <scope>NUCLEOTIDE SEQUENCE [LARGE SCALE GENOMIC DNA]</scope>
    <source>
        <strain evidence="14">H5</strain>
    </source>
</reference>
<evidence type="ECO:0000313" key="14">
    <source>
        <dbReference type="Proteomes" id="UP000215199"/>
    </source>
</evidence>
<evidence type="ECO:0000256" key="6">
    <source>
        <dbReference type="ARBA" id="ARBA00013449"/>
    </source>
</evidence>
<dbReference type="EC" id="2.3.1.282" evidence="5"/>
<dbReference type="InterPro" id="IPR052058">
    <property type="entry name" value="Alcohol_O-acetyltransferase"/>
</dbReference>
<dbReference type="InterPro" id="IPR023213">
    <property type="entry name" value="CAT-like_dom_sf"/>
</dbReference>
<comment type="similarity">
    <text evidence="4">Belongs to the acyltransferase PapA5 family.</text>
</comment>
<dbReference type="PANTHER" id="PTHR28037:SF1">
    <property type="entry name" value="ALCOHOL O-ACETYLTRANSFERASE 1-RELATED"/>
    <property type="match status" value="1"/>
</dbReference>
<evidence type="ECO:0000259" key="12">
    <source>
        <dbReference type="Pfam" id="PF16911"/>
    </source>
</evidence>
<dbReference type="EMBL" id="NMUL01000049">
    <property type="protein sequence ID" value="OXM61151.1"/>
    <property type="molecule type" value="Genomic_DNA"/>
</dbReference>
<comment type="catalytic activity">
    <reaction evidence="3">
        <text>2 a mycocerosyl-[mycocerosic acid synthase] + a phthiodiolone = a dimycocerosyl phthiodiolone + 2 holo-[mycocerosic acid synthase].</text>
        <dbReference type="EC" id="2.3.1.282"/>
    </reaction>
</comment>
<dbReference type="Gene3D" id="3.30.559.10">
    <property type="entry name" value="Chloramphenicol acetyltransferase-like domain"/>
    <property type="match status" value="1"/>
</dbReference>
<evidence type="ECO:0000256" key="2">
    <source>
        <dbReference type="ARBA" id="ARBA00000625"/>
    </source>
</evidence>
<gene>
    <name evidence="13" type="ORF">CF165_39540</name>
</gene>
<sequence length="398" mass="43534">MDLTTPERPLNYLELAHLDRVVIMAAEYEGELDAGALARAFRHLCTVHPVLRARVRGTAPEAVLAVSPEHEPDLVVLEDVPDVLTKIGELPWDATAGVADLVLVQGDRHGYVALRTDHSITDANAWLGTFRELLRLFTAFAAGEEPAGEPGTALPAPPAALFHERLGLIPYDRRLFHAAVPPEPAAGTAGLISGYLRLGVEETQWLKRAARRYETTVHGLVSGAILLAQRVLAGGCESVPMYCVSPVDFRRRVDPPVGELETTNFMMSYVAETAVSPRLSPVLIGREVKARMDEVLAGPEGAREQAPMEDSLGRNLSYALISNLGVVAEFPAPSGMSFTEIHILNTVGDTFFPGYYVSTYRDRLTVLHIFTDRFFTRGDVDRIVRELYEQLLIVGASA</sequence>
<name>A0A229SR60_9PSEU</name>
<dbReference type="Proteomes" id="UP000215199">
    <property type="component" value="Unassembled WGS sequence"/>
</dbReference>
<dbReference type="OrthoDB" id="3318646at2"/>
<comment type="caution">
    <text evidence="13">The sequence shown here is derived from an EMBL/GenBank/DDBJ whole genome shotgun (WGS) entry which is preliminary data.</text>
</comment>
<keyword evidence="8" id="KW-0012">Acyltransferase</keyword>
<organism evidence="13 14">
    <name type="scientific">Amycolatopsis vastitatis</name>
    <dbReference type="NCBI Taxonomy" id="1905142"/>
    <lineage>
        <taxon>Bacteria</taxon>
        <taxon>Bacillati</taxon>
        <taxon>Actinomycetota</taxon>
        <taxon>Actinomycetes</taxon>
        <taxon>Pseudonocardiales</taxon>
        <taxon>Pseudonocardiaceae</taxon>
        <taxon>Amycolatopsis</taxon>
    </lineage>
</organism>
<evidence type="ECO:0000256" key="11">
    <source>
        <dbReference type="ARBA" id="ARBA00033407"/>
    </source>
</evidence>
<proteinExistence type="inferred from homology"/>
<dbReference type="AlphaFoldDB" id="A0A229SR60"/>
<dbReference type="RefSeq" id="WP_093952710.1">
    <property type="nucleotide sequence ID" value="NZ_NMUL01000049.1"/>
</dbReference>
<dbReference type="Gene3D" id="3.30.559.30">
    <property type="entry name" value="Nonribosomal peptide synthetase, condensation domain"/>
    <property type="match status" value="1"/>
</dbReference>
<evidence type="ECO:0000256" key="5">
    <source>
        <dbReference type="ARBA" id="ARBA00012866"/>
    </source>
</evidence>
<keyword evidence="14" id="KW-1185">Reference proteome</keyword>
<evidence type="ECO:0000256" key="10">
    <source>
        <dbReference type="ARBA" id="ARBA00032317"/>
    </source>
</evidence>
<evidence type="ECO:0000256" key="1">
    <source>
        <dbReference type="ARBA" id="ARBA00000026"/>
    </source>
</evidence>
<keyword evidence="7" id="KW-0808">Transferase</keyword>
<dbReference type="PANTHER" id="PTHR28037">
    <property type="entry name" value="ALCOHOL O-ACETYLTRANSFERASE 1-RELATED"/>
    <property type="match status" value="1"/>
</dbReference>
<evidence type="ECO:0000256" key="3">
    <source>
        <dbReference type="ARBA" id="ARBA00001907"/>
    </source>
</evidence>